<sequence length="218" mass="23424">MKRTIKLALTLLIALLATACAHQPVPYDYTALKKNKPKSILVLPPVNSSPDINASYSVLSHLTLPLAESGYYVYPVAVVNETFKQNGLVHPNEIQSVEAAKLVEIFGADTALYIDVVKYGTSYNIISSDVVVSANAKLMDLRTGEMLWNGSATASSAENQAASSSLIALLVTAVVNQIINTTTDQSHVMAGVTSYRLLNPNRVNGLLYGPRSPNYGLN</sequence>
<dbReference type="RefSeq" id="WP_173532731.1">
    <property type="nucleotide sequence ID" value="NZ_CP054143.1"/>
</dbReference>
<proteinExistence type="predicted"/>
<dbReference type="InterPro" id="IPR008517">
    <property type="entry name" value="GNA1162-like"/>
</dbReference>
<keyword evidence="1" id="KW-0732">Signal</keyword>
<name>A0A6M8SWW5_9NEIS</name>
<dbReference type="AlphaFoldDB" id="A0A6M8SWW5"/>
<evidence type="ECO:0000313" key="3">
    <source>
        <dbReference type="Proteomes" id="UP000504844"/>
    </source>
</evidence>
<organism evidence="2 3">
    <name type="scientific">Deefgea piscis</name>
    <dbReference type="NCBI Taxonomy" id="2739061"/>
    <lineage>
        <taxon>Bacteria</taxon>
        <taxon>Pseudomonadati</taxon>
        <taxon>Pseudomonadota</taxon>
        <taxon>Betaproteobacteria</taxon>
        <taxon>Neisseriales</taxon>
        <taxon>Chitinibacteraceae</taxon>
        <taxon>Deefgea</taxon>
    </lineage>
</organism>
<dbReference type="PROSITE" id="PS51257">
    <property type="entry name" value="PROKAR_LIPOPROTEIN"/>
    <property type="match status" value="1"/>
</dbReference>
<evidence type="ECO:0000256" key="1">
    <source>
        <dbReference type="SAM" id="SignalP"/>
    </source>
</evidence>
<gene>
    <name evidence="2" type="ORF">HQN60_05585</name>
</gene>
<dbReference type="EMBL" id="CP054143">
    <property type="protein sequence ID" value="QKJ66227.1"/>
    <property type="molecule type" value="Genomic_DNA"/>
</dbReference>
<dbReference type="KEGG" id="dee:HQN60_05585"/>
<protein>
    <submittedName>
        <fullName evidence="2">DUF799 domain-containing protein</fullName>
    </submittedName>
</protein>
<reference evidence="2 3" key="1">
    <citation type="submission" date="2020-05" db="EMBL/GenBank/DDBJ databases">
        <title>Complete genome sequence of Deefgea sp. D17.</title>
        <authorList>
            <person name="Bae J.-W."/>
            <person name="Han J.E."/>
        </authorList>
    </citation>
    <scope>NUCLEOTIDE SEQUENCE [LARGE SCALE GENOMIC DNA]</scope>
    <source>
        <strain evidence="2 3">D17</strain>
    </source>
</reference>
<feature type="chain" id="PRO_5026999063" evidence="1">
    <location>
        <begin position="22"/>
        <end position="218"/>
    </location>
</feature>
<dbReference type="Proteomes" id="UP000504844">
    <property type="component" value="Chromosome"/>
</dbReference>
<accession>A0A6M8SWW5</accession>
<evidence type="ECO:0000313" key="2">
    <source>
        <dbReference type="EMBL" id="QKJ66227.1"/>
    </source>
</evidence>
<keyword evidence="3" id="KW-1185">Reference proteome</keyword>
<dbReference type="Gene3D" id="3.40.50.10610">
    <property type="entry name" value="ABC-type transport auxiliary lipoprotein component"/>
    <property type="match status" value="1"/>
</dbReference>
<dbReference type="Pfam" id="PF05643">
    <property type="entry name" value="GNA1162-like"/>
    <property type="match status" value="1"/>
</dbReference>
<feature type="signal peptide" evidence="1">
    <location>
        <begin position="1"/>
        <end position="21"/>
    </location>
</feature>